<dbReference type="PRINTS" id="PR00722">
    <property type="entry name" value="CHYMOTRYPSIN"/>
</dbReference>
<reference evidence="5 6" key="1">
    <citation type="submission" date="2019-04" db="EMBL/GenBank/DDBJ databases">
        <title>Chromosome genome assembly for Takifugu flavidus.</title>
        <authorList>
            <person name="Xiao S."/>
        </authorList>
    </citation>
    <scope>NUCLEOTIDE SEQUENCE [LARGE SCALE GENOMIC DNA]</scope>
    <source>
        <strain evidence="5">HTHZ2018</strain>
        <tissue evidence="5">Muscle</tissue>
    </source>
</reference>
<dbReference type="PROSITE" id="PS00134">
    <property type="entry name" value="TRYPSIN_HIS"/>
    <property type="match status" value="1"/>
</dbReference>
<keyword evidence="2" id="KW-0378">Hydrolase</keyword>
<dbReference type="EMBL" id="RHFK02000021">
    <property type="protein sequence ID" value="TWW56486.1"/>
    <property type="molecule type" value="Genomic_DNA"/>
</dbReference>
<keyword evidence="2" id="KW-0720">Serine protease</keyword>
<sequence>MSLKMCSHHMAVRSMLVLYFLFTSAHGCGIPSIPPVLSRVVAGEDARPHSWPWQVSLQSDSSGRWRHVCGGTLISSEWVLTAAHCIDDEHGHRVLLGKHILGASEEASQSRSTALIIAHEDYNILLSRNDIALIKLASPVNASDTVTAACLPDQAHPPPLPPAMSPVGVGSPLQCLLMVFPHGGLPGWEMFPVYRWRCCPIVNHGLGGWSLWRHHLWSWTVTSLGLVGLQGGVSFASADGPQADVLQQVLLPVVDHDTCSQDDWWSVLATDKMVCAGGDGIAAGCNGDSGGPLNYQAADGSWEVHGVVSFGSGQGCNVPKKPTVFTQVSSYISWINWGKLSGTEMGLLEAEKNGWKDVLTCLNRPNSRGQKGIQQDLRTDTIRA</sequence>
<dbReference type="GO" id="GO:0004252">
    <property type="term" value="F:serine-type endopeptidase activity"/>
    <property type="evidence" value="ECO:0007669"/>
    <property type="project" value="InterPro"/>
</dbReference>
<name>A0A5C6MMV9_9TELE</name>
<protein>
    <submittedName>
        <fullName evidence="5">Chymotrypsin-C</fullName>
    </submittedName>
</protein>
<dbReference type="FunFam" id="2.40.10.10:FF:000004">
    <property type="entry name" value="Tryptase gamma 1"/>
    <property type="match status" value="1"/>
</dbReference>
<keyword evidence="3" id="KW-0732">Signal</keyword>
<dbReference type="InterPro" id="IPR033116">
    <property type="entry name" value="TRYPSIN_SER"/>
</dbReference>
<dbReference type="Pfam" id="PF00089">
    <property type="entry name" value="Trypsin"/>
    <property type="match status" value="2"/>
</dbReference>
<organism evidence="5 6">
    <name type="scientific">Takifugu flavidus</name>
    <name type="common">sansaifugu</name>
    <dbReference type="NCBI Taxonomy" id="433684"/>
    <lineage>
        <taxon>Eukaryota</taxon>
        <taxon>Metazoa</taxon>
        <taxon>Chordata</taxon>
        <taxon>Craniata</taxon>
        <taxon>Vertebrata</taxon>
        <taxon>Euteleostomi</taxon>
        <taxon>Actinopterygii</taxon>
        <taxon>Neopterygii</taxon>
        <taxon>Teleostei</taxon>
        <taxon>Neoteleostei</taxon>
        <taxon>Acanthomorphata</taxon>
        <taxon>Eupercaria</taxon>
        <taxon>Tetraodontiformes</taxon>
        <taxon>Tetradontoidea</taxon>
        <taxon>Tetraodontidae</taxon>
        <taxon>Takifugu</taxon>
    </lineage>
</organism>
<comment type="caution">
    <text evidence="5">The sequence shown here is derived from an EMBL/GenBank/DDBJ whole genome shotgun (WGS) entry which is preliminary data.</text>
</comment>
<dbReference type="PANTHER" id="PTHR24257">
    <property type="entry name" value="CHYMOTRYPSIN-LIKE ELASTASE FAMILY MEMBER"/>
    <property type="match status" value="1"/>
</dbReference>
<dbReference type="InterPro" id="IPR009003">
    <property type="entry name" value="Peptidase_S1_PA"/>
</dbReference>
<dbReference type="GO" id="GO:0006508">
    <property type="term" value="P:proteolysis"/>
    <property type="evidence" value="ECO:0007669"/>
    <property type="project" value="UniProtKB-KW"/>
</dbReference>
<evidence type="ECO:0000256" key="1">
    <source>
        <dbReference type="ARBA" id="ARBA00023157"/>
    </source>
</evidence>
<accession>A0A5C6MMV9</accession>
<dbReference type="InterPro" id="IPR001314">
    <property type="entry name" value="Peptidase_S1A"/>
</dbReference>
<feature type="domain" description="Peptidase S1" evidence="4">
    <location>
        <begin position="40"/>
        <end position="336"/>
    </location>
</feature>
<evidence type="ECO:0000313" key="6">
    <source>
        <dbReference type="Proteomes" id="UP000324091"/>
    </source>
</evidence>
<feature type="chain" id="PRO_5022859643" evidence="3">
    <location>
        <begin position="28"/>
        <end position="384"/>
    </location>
</feature>
<dbReference type="CDD" id="cd00190">
    <property type="entry name" value="Tryp_SPc"/>
    <property type="match status" value="1"/>
</dbReference>
<dbReference type="SUPFAM" id="SSF50494">
    <property type="entry name" value="Trypsin-like serine proteases"/>
    <property type="match status" value="1"/>
</dbReference>
<dbReference type="GO" id="GO:0005615">
    <property type="term" value="C:extracellular space"/>
    <property type="evidence" value="ECO:0007669"/>
    <property type="project" value="TreeGrafter"/>
</dbReference>
<keyword evidence="2" id="KW-0645">Protease</keyword>
<dbReference type="InterPro" id="IPR043504">
    <property type="entry name" value="Peptidase_S1_PA_chymotrypsin"/>
</dbReference>
<proteinExistence type="predicted"/>
<dbReference type="InterPro" id="IPR050850">
    <property type="entry name" value="Peptidase_S1_Elastase_sf"/>
</dbReference>
<evidence type="ECO:0000259" key="4">
    <source>
        <dbReference type="PROSITE" id="PS50240"/>
    </source>
</evidence>
<keyword evidence="1" id="KW-1015">Disulfide bond</keyword>
<feature type="signal peptide" evidence="3">
    <location>
        <begin position="1"/>
        <end position="27"/>
    </location>
</feature>
<evidence type="ECO:0000256" key="2">
    <source>
        <dbReference type="RuleBase" id="RU363034"/>
    </source>
</evidence>
<dbReference type="Proteomes" id="UP000324091">
    <property type="component" value="Chromosome 8"/>
</dbReference>
<dbReference type="Gene3D" id="2.40.10.10">
    <property type="entry name" value="Trypsin-like serine proteases"/>
    <property type="match status" value="2"/>
</dbReference>
<dbReference type="PROSITE" id="PS00135">
    <property type="entry name" value="TRYPSIN_SER"/>
    <property type="match status" value="1"/>
</dbReference>
<evidence type="ECO:0000256" key="3">
    <source>
        <dbReference type="SAM" id="SignalP"/>
    </source>
</evidence>
<dbReference type="InterPro" id="IPR018114">
    <property type="entry name" value="TRYPSIN_HIS"/>
</dbReference>
<keyword evidence="6" id="KW-1185">Reference proteome</keyword>
<dbReference type="PANTHER" id="PTHR24257:SF17">
    <property type="match status" value="1"/>
</dbReference>
<dbReference type="PROSITE" id="PS50240">
    <property type="entry name" value="TRYPSIN_DOM"/>
    <property type="match status" value="1"/>
</dbReference>
<evidence type="ECO:0000313" key="5">
    <source>
        <dbReference type="EMBL" id="TWW56486.1"/>
    </source>
</evidence>
<dbReference type="SMART" id="SM00020">
    <property type="entry name" value="Tryp_SPc"/>
    <property type="match status" value="1"/>
</dbReference>
<dbReference type="AlphaFoldDB" id="A0A5C6MMV9"/>
<dbReference type="InterPro" id="IPR001254">
    <property type="entry name" value="Trypsin_dom"/>
</dbReference>
<gene>
    <name evidence="5" type="ORF">D4764_08G0004730</name>
</gene>